<gene>
    <name evidence="2" type="ORF">BXT84_05810</name>
</gene>
<name>A0ABN5H412_9FIRM</name>
<reference evidence="2 3" key="1">
    <citation type="journal article" date="2019" name="Sci. Rep.">
        <title>Sulfobacillus thermotolerans: new insights into resistance and metabolic capacities of acidophilic chemolithotrophs.</title>
        <authorList>
            <person name="Panyushkina A.E."/>
            <person name="Babenko V.V."/>
            <person name="Nikitina A.S."/>
            <person name="Selezneva O.V."/>
            <person name="Tsaplina I.A."/>
            <person name="Letarova M.A."/>
            <person name="Kostryukova E.S."/>
            <person name="Letarov A.V."/>
        </authorList>
    </citation>
    <scope>NUCLEOTIDE SEQUENCE [LARGE SCALE GENOMIC DNA]</scope>
    <source>
        <strain evidence="2 3">Kr1</strain>
    </source>
</reference>
<evidence type="ECO:0008006" key="4">
    <source>
        <dbReference type="Google" id="ProtNLM"/>
    </source>
</evidence>
<feature type="transmembrane region" description="Helical" evidence="1">
    <location>
        <begin position="33"/>
        <end position="54"/>
    </location>
</feature>
<accession>A0ABN5H412</accession>
<dbReference type="Pfam" id="PF09581">
    <property type="entry name" value="Spore_III_AF"/>
    <property type="match status" value="1"/>
</dbReference>
<evidence type="ECO:0000313" key="3">
    <source>
        <dbReference type="Proteomes" id="UP000325292"/>
    </source>
</evidence>
<protein>
    <recommendedName>
        <fullName evidence="4">Stage III sporulation protein AF</fullName>
    </recommendedName>
</protein>
<proteinExistence type="predicted"/>
<keyword evidence="1" id="KW-0812">Transmembrane</keyword>
<evidence type="ECO:0000256" key="1">
    <source>
        <dbReference type="SAM" id="Phobius"/>
    </source>
</evidence>
<feature type="transmembrane region" description="Helical" evidence="1">
    <location>
        <begin position="6"/>
        <end position="26"/>
    </location>
</feature>
<organism evidence="2 3">
    <name type="scientific">Sulfobacillus thermotolerans</name>
    <dbReference type="NCBI Taxonomy" id="338644"/>
    <lineage>
        <taxon>Bacteria</taxon>
        <taxon>Bacillati</taxon>
        <taxon>Bacillota</taxon>
        <taxon>Clostridia</taxon>
        <taxon>Eubacteriales</taxon>
        <taxon>Clostridiales Family XVII. Incertae Sedis</taxon>
        <taxon>Sulfobacillus</taxon>
    </lineage>
</organism>
<evidence type="ECO:0000313" key="2">
    <source>
        <dbReference type="EMBL" id="AUW95427.1"/>
    </source>
</evidence>
<dbReference type="Proteomes" id="UP000325292">
    <property type="component" value="Chromosome"/>
</dbReference>
<keyword evidence="1" id="KW-1133">Transmembrane helix</keyword>
<dbReference type="InterPro" id="IPR014245">
    <property type="entry name" value="Spore_III_AF"/>
</dbReference>
<sequence>MALIGHWVRSLIIIVLLGNLADFVLPKGDLKKYAGLVVGLVLLLAMVSPVWSLIHQVGKSPQSNAWIGAGTGQNLSSLVHAEQIDQAEAMVLSYKNVQACTISADTQGGYSAVVRVSGTTNTATLRQYIEDALAVTTGETPKVHLIVQSDQPKHSITRYRVEP</sequence>
<dbReference type="EMBL" id="CP019454">
    <property type="protein sequence ID" value="AUW95427.1"/>
    <property type="molecule type" value="Genomic_DNA"/>
</dbReference>
<keyword evidence="3" id="KW-1185">Reference proteome</keyword>
<keyword evidence="1" id="KW-0472">Membrane</keyword>